<comment type="caution">
    <text evidence="1">The sequence shown here is derived from an EMBL/GenBank/DDBJ whole genome shotgun (WGS) entry which is preliminary data.</text>
</comment>
<gene>
    <name evidence="1" type="ORF">FZI19_12550</name>
</gene>
<keyword evidence="2" id="KW-1185">Reference proteome</keyword>
<reference evidence="1 2" key="1">
    <citation type="submission" date="2019-08" db="EMBL/GenBank/DDBJ databases">
        <title>Prevalence, distribution, and phylogeny of type two toxin-antitoxin genes possessed by Cronobacter species where C. sakazakii homologs follow sequence type lineages.</title>
        <authorList>
            <person name="Finkelstein S."/>
            <person name="Negrete F."/>
            <person name="Jang H."/>
            <person name="Gopinath G.R."/>
            <person name="Tall B.D."/>
        </authorList>
    </citation>
    <scope>NUCLEOTIDE SEQUENCE [LARGE SCALE GENOMIC DNA]</scope>
    <source>
        <strain evidence="1 2">MOD1_GK1257</strain>
    </source>
</reference>
<evidence type="ECO:0000313" key="2">
    <source>
        <dbReference type="Proteomes" id="UP000469927"/>
    </source>
</evidence>
<evidence type="ECO:0000313" key="1">
    <source>
        <dbReference type="EMBL" id="KAB0877455.1"/>
    </source>
</evidence>
<dbReference type="Proteomes" id="UP000469927">
    <property type="component" value="Unassembled WGS sequence"/>
</dbReference>
<sequence>MSVSACPCSPSFFSQCHAGSLWCRCKSGLPAGICLDYRQTYFSLNQNTDEMFHFERAIKLCFAPWLFLWQGSRNAATRNTAPRQITPQSLCFCSGR</sequence>
<name>A0ABQ6TYH1_9ENTR</name>
<organism evidence="1 2">
    <name type="scientific">Cronobacter muytjensii</name>
    <dbReference type="NCBI Taxonomy" id="413501"/>
    <lineage>
        <taxon>Bacteria</taxon>
        <taxon>Pseudomonadati</taxon>
        <taxon>Pseudomonadota</taxon>
        <taxon>Gammaproteobacteria</taxon>
        <taxon>Enterobacterales</taxon>
        <taxon>Enterobacteriaceae</taxon>
        <taxon>Cronobacter</taxon>
    </lineage>
</organism>
<evidence type="ECO:0008006" key="3">
    <source>
        <dbReference type="Google" id="ProtNLM"/>
    </source>
</evidence>
<dbReference type="EMBL" id="WAGD01000036">
    <property type="protein sequence ID" value="KAB0877455.1"/>
    <property type="molecule type" value="Genomic_DNA"/>
</dbReference>
<protein>
    <recommendedName>
        <fullName evidence="3">Secreted protein</fullName>
    </recommendedName>
</protein>
<accession>A0ABQ6TYH1</accession>
<proteinExistence type="predicted"/>